<keyword evidence="4" id="KW-1185">Reference proteome</keyword>
<dbReference type="RefSeq" id="XP_002488801.1">
    <property type="nucleotide sequence ID" value="XM_002488756.1"/>
</dbReference>
<dbReference type="Pfam" id="PF25597">
    <property type="entry name" value="SH3_retrovirus"/>
    <property type="match status" value="1"/>
</dbReference>
<protein>
    <recommendedName>
        <fullName evidence="2">Retroviral polymerase SH3-like domain-containing protein</fullName>
    </recommendedName>
</protein>
<dbReference type="VEuPathDB" id="FungiDB:TSTA_007750"/>
<gene>
    <name evidence="3" type="ORF">TSTA_007750</name>
</gene>
<sequence>MAFMIRRHRFNSWTVRKERKANAKRWHARLGHPRPQAIKHLATMTKGVLPLYSAKPMEGQKPDELYNKKKEILWNDLAWGVIKDKARAIRNDAKLPMDLWSEIYQASIYLYNCTPKFMYNWKTLYDSYKAYTLTSEYQLKKNRLQCFNLRAWVDYLVGYDSTNVYRIWNPSTGRIVRARDVIFNKDEVFSEDIQDIKDDLLHVSVEELTILLNKIDIQVQSGEVKDNANFRDKMEDLVFDRNRHNDERTTTTGSVTGSGFEDSSQLDSDYPSGPSLS</sequence>
<feature type="compositionally biased region" description="Low complexity" evidence="1">
    <location>
        <begin position="250"/>
        <end position="259"/>
    </location>
</feature>
<feature type="domain" description="Retroviral polymerase SH3-like" evidence="2">
    <location>
        <begin position="143"/>
        <end position="193"/>
    </location>
</feature>
<dbReference type="AlphaFoldDB" id="B8MVC5"/>
<evidence type="ECO:0000313" key="4">
    <source>
        <dbReference type="Proteomes" id="UP000001745"/>
    </source>
</evidence>
<dbReference type="GeneID" id="8103449"/>
<evidence type="ECO:0000313" key="3">
    <source>
        <dbReference type="EMBL" id="EED11485.1"/>
    </source>
</evidence>
<dbReference type="InParanoid" id="B8MVC5"/>
<dbReference type="InterPro" id="IPR057670">
    <property type="entry name" value="SH3_retrovirus"/>
</dbReference>
<feature type="region of interest" description="Disordered" evidence="1">
    <location>
        <begin position="241"/>
        <end position="277"/>
    </location>
</feature>
<dbReference type="OrthoDB" id="4368647at2759"/>
<dbReference type="HOGENOM" id="CLU_1005353_0_0_1"/>
<proteinExistence type="predicted"/>
<dbReference type="Proteomes" id="UP000001745">
    <property type="component" value="Unassembled WGS sequence"/>
</dbReference>
<name>B8MVC5_TALSN</name>
<dbReference type="PhylomeDB" id="B8MVC5"/>
<accession>B8MVC5</accession>
<dbReference type="EMBL" id="EQ962663">
    <property type="protein sequence ID" value="EED11485.1"/>
    <property type="molecule type" value="Genomic_DNA"/>
</dbReference>
<evidence type="ECO:0000259" key="2">
    <source>
        <dbReference type="Pfam" id="PF25597"/>
    </source>
</evidence>
<reference evidence="4" key="1">
    <citation type="journal article" date="2015" name="Genome Announc.">
        <title>Genome sequence of the AIDS-associated pathogen Penicillium marneffei (ATCC18224) and its near taxonomic relative Talaromyces stipitatus (ATCC10500).</title>
        <authorList>
            <person name="Nierman W.C."/>
            <person name="Fedorova-Abrams N.D."/>
            <person name="Andrianopoulos A."/>
        </authorList>
    </citation>
    <scope>NUCLEOTIDE SEQUENCE [LARGE SCALE GENOMIC DNA]</scope>
    <source>
        <strain evidence="4">ATCC 10500 / CBS 375.48 / QM 6759 / NRRL 1006</strain>
    </source>
</reference>
<dbReference type="STRING" id="441959.B8MVC5"/>
<organism evidence="3 4">
    <name type="scientific">Talaromyces stipitatus (strain ATCC 10500 / CBS 375.48 / QM 6759 / NRRL 1006)</name>
    <name type="common">Penicillium stipitatum</name>
    <dbReference type="NCBI Taxonomy" id="441959"/>
    <lineage>
        <taxon>Eukaryota</taxon>
        <taxon>Fungi</taxon>
        <taxon>Dikarya</taxon>
        <taxon>Ascomycota</taxon>
        <taxon>Pezizomycotina</taxon>
        <taxon>Eurotiomycetes</taxon>
        <taxon>Eurotiomycetidae</taxon>
        <taxon>Eurotiales</taxon>
        <taxon>Trichocomaceae</taxon>
        <taxon>Talaromyces</taxon>
        <taxon>Talaromyces sect. Talaromyces</taxon>
    </lineage>
</organism>
<evidence type="ECO:0000256" key="1">
    <source>
        <dbReference type="SAM" id="MobiDB-lite"/>
    </source>
</evidence>